<organism evidence="1">
    <name type="scientific">viral metagenome</name>
    <dbReference type="NCBI Taxonomy" id="1070528"/>
    <lineage>
        <taxon>unclassified sequences</taxon>
        <taxon>metagenomes</taxon>
        <taxon>organismal metagenomes</taxon>
    </lineage>
</organism>
<sequence>MLVRYQDRVFLQDGGQWYLWDSALSLFRPIDGFAWNGTAWVVDDRAYCKDPLSKTYCFGSMGAQCADLTAKYADRVETAPTASYLSIGNPVWFRDRPVNFTHAAPRDVPSWKKLVNGRARTCKRRSANKFTKRNL</sequence>
<proteinExistence type="predicted"/>
<dbReference type="AlphaFoldDB" id="A0A6C0F497"/>
<reference evidence="1" key="1">
    <citation type="journal article" date="2020" name="Nature">
        <title>Giant virus diversity and host interactions through global metagenomics.</title>
        <authorList>
            <person name="Schulz F."/>
            <person name="Roux S."/>
            <person name="Paez-Espino D."/>
            <person name="Jungbluth S."/>
            <person name="Walsh D.A."/>
            <person name="Denef V.J."/>
            <person name="McMahon K.D."/>
            <person name="Konstantinidis K.T."/>
            <person name="Eloe-Fadrosh E.A."/>
            <person name="Kyrpides N.C."/>
            <person name="Woyke T."/>
        </authorList>
    </citation>
    <scope>NUCLEOTIDE SEQUENCE</scope>
    <source>
        <strain evidence="1">GVMAG-M-3300009180-45</strain>
    </source>
</reference>
<accession>A0A6C0F497</accession>
<evidence type="ECO:0000313" key="1">
    <source>
        <dbReference type="EMBL" id="QHT35389.1"/>
    </source>
</evidence>
<protein>
    <submittedName>
        <fullName evidence="1">Uncharacterized protein</fullName>
    </submittedName>
</protein>
<dbReference type="EMBL" id="MN739021">
    <property type="protein sequence ID" value="QHT35389.1"/>
    <property type="molecule type" value="Genomic_DNA"/>
</dbReference>
<name>A0A6C0F497_9ZZZZ</name>